<keyword evidence="2" id="KW-1185">Reference proteome</keyword>
<gene>
    <name evidence="1" type="ORF">B0H17DRAFT_1135501</name>
</gene>
<evidence type="ECO:0000313" key="2">
    <source>
        <dbReference type="Proteomes" id="UP001221757"/>
    </source>
</evidence>
<protein>
    <submittedName>
        <fullName evidence="1">Uncharacterized protein</fullName>
    </submittedName>
</protein>
<dbReference type="EMBL" id="JARKIE010000077">
    <property type="protein sequence ID" value="KAJ7688744.1"/>
    <property type="molecule type" value="Genomic_DNA"/>
</dbReference>
<proteinExistence type="predicted"/>
<dbReference type="Proteomes" id="UP001221757">
    <property type="component" value="Unassembled WGS sequence"/>
</dbReference>
<dbReference type="AlphaFoldDB" id="A0AAD7DDI3"/>
<evidence type="ECO:0000313" key="1">
    <source>
        <dbReference type="EMBL" id="KAJ7688744.1"/>
    </source>
</evidence>
<organism evidence="1 2">
    <name type="scientific">Mycena rosella</name>
    <name type="common">Pink bonnet</name>
    <name type="synonym">Agaricus rosellus</name>
    <dbReference type="NCBI Taxonomy" id="1033263"/>
    <lineage>
        <taxon>Eukaryota</taxon>
        <taxon>Fungi</taxon>
        <taxon>Dikarya</taxon>
        <taxon>Basidiomycota</taxon>
        <taxon>Agaricomycotina</taxon>
        <taxon>Agaricomycetes</taxon>
        <taxon>Agaricomycetidae</taxon>
        <taxon>Agaricales</taxon>
        <taxon>Marasmiineae</taxon>
        <taxon>Mycenaceae</taxon>
        <taxon>Mycena</taxon>
    </lineage>
</organism>
<accession>A0AAD7DDI3</accession>
<sequence length="122" mass="14092">MYHTPNFWFKTKTWTQYTLESNLYPLWGHTTYQDLTEVQGGFPNRAFPNPERRPTTKLAVHSHISPDEFARVNEQLEYIDEHDEHADISTGDRVIDDSLIDQVLDNTETNSAAVVRQAQGQS</sequence>
<comment type="caution">
    <text evidence="1">The sequence shown here is derived from an EMBL/GenBank/DDBJ whole genome shotgun (WGS) entry which is preliminary data.</text>
</comment>
<name>A0AAD7DDI3_MYCRO</name>
<reference evidence="1" key="1">
    <citation type="submission" date="2023-03" db="EMBL/GenBank/DDBJ databases">
        <title>Massive genome expansion in bonnet fungi (Mycena s.s.) driven by repeated elements and novel gene families across ecological guilds.</title>
        <authorList>
            <consortium name="Lawrence Berkeley National Laboratory"/>
            <person name="Harder C.B."/>
            <person name="Miyauchi S."/>
            <person name="Viragh M."/>
            <person name="Kuo A."/>
            <person name="Thoen E."/>
            <person name="Andreopoulos B."/>
            <person name="Lu D."/>
            <person name="Skrede I."/>
            <person name="Drula E."/>
            <person name="Henrissat B."/>
            <person name="Morin E."/>
            <person name="Kohler A."/>
            <person name="Barry K."/>
            <person name="LaButti K."/>
            <person name="Morin E."/>
            <person name="Salamov A."/>
            <person name="Lipzen A."/>
            <person name="Mereny Z."/>
            <person name="Hegedus B."/>
            <person name="Baldrian P."/>
            <person name="Stursova M."/>
            <person name="Weitz H."/>
            <person name="Taylor A."/>
            <person name="Grigoriev I.V."/>
            <person name="Nagy L.G."/>
            <person name="Martin F."/>
            <person name="Kauserud H."/>
        </authorList>
    </citation>
    <scope>NUCLEOTIDE SEQUENCE</scope>
    <source>
        <strain evidence="1">CBHHK067</strain>
    </source>
</reference>